<dbReference type="InterPro" id="IPR013783">
    <property type="entry name" value="Ig-like_fold"/>
</dbReference>
<dbReference type="Proteomes" id="UP001589710">
    <property type="component" value="Unassembled WGS sequence"/>
</dbReference>
<dbReference type="PROSITE" id="PS50853">
    <property type="entry name" value="FN3"/>
    <property type="match status" value="1"/>
</dbReference>
<evidence type="ECO:0000256" key="4">
    <source>
        <dbReference type="ARBA" id="ARBA00023295"/>
    </source>
</evidence>
<dbReference type="EMBL" id="JBHMCG010000144">
    <property type="protein sequence ID" value="MFB9577389.1"/>
    <property type="molecule type" value="Genomic_DNA"/>
</dbReference>
<dbReference type="Pfam" id="PF05592">
    <property type="entry name" value="Bac_rhamnosid"/>
    <property type="match status" value="1"/>
</dbReference>
<dbReference type="InterPro" id="IPR008928">
    <property type="entry name" value="6-hairpin_glycosidase_sf"/>
</dbReference>
<dbReference type="SUPFAM" id="SSF49265">
    <property type="entry name" value="Fibronectin type III"/>
    <property type="match status" value="1"/>
</dbReference>
<dbReference type="PANTHER" id="PTHR33307">
    <property type="entry name" value="ALPHA-RHAMNOSIDASE (EUROFUNG)"/>
    <property type="match status" value="1"/>
</dbReference>
<dbReference type="InterPro" id="IPR006311">
    <property type="entry name" value="TAT_signal"/>
</dbReference>
<keyword evidence="5" id="KW-0119">Carbohydrate metabolism</keyword>
<dbReference type="InterPro" id="IPR013737">
    <property type="entry name" value="Bac_rhamnosid_N"/>
</dbReference>
<dbReference type="InterPro" id="IPR008902">
    <property type="entry name" value="Rhamnosid_concanavalin"/>
</dbReference>
<evidence type="ECO:0000259" key="7">
    <source>
        <dbReference type="PROSITE" id="PS50853"/>
    </source>
</evidence>
<comment type="caution">
    <text evidence="8">The sequence shown here is derived from an EMBL/GenBank/DDBJ whole genome shotgun (WGS) entry which is preliminary data.</text>
</comment>
<evidence type="ECO:0000313" key="9">
    <source>
        <dbReference type="Proteomes" id="UP001589710"/>
    </source>
</evidence>
<comment type="catalytic activity">
    <reaction evidence="1">
        <text>Hydrolysis of terminal non-reducing alpha-L-rhamnose residues in alpha-L-rhamnosides.</text>
        <dbReference type="EC" id="3.2.1.40"/>
    </reaction>
</comment>
<dbReference type="InterPro" id="IPR016007">
    <property type="entry name" value="Alpha_rhamnosid"/>
</dbReference>
<dbReference type="GO" id="GO:0016787">
    <property type="term" value="F:hydrolase activity"/>
    <property type="evidence" value="ECO:0007669"/>
    <property type="project" value="UniProtKB-KW"/>
</dbReference>
<dbReference type="Pfam" id="PF25788">
    <property type="entry name" value="Ig_Rha78A_N"/>
    <property type="match status" value="1"/>
</dbReference>
<gene>
    <name evidence="8" type="ORF">ACFFTL_35230</name>
</gene>
<feature type="domain" description="Fibronectin type-III" evidence="7">
    <location>
        <begin position="51"/>
        <end position="155"/>
    </location>
</feature>
<dbReference type="Pfam" id="PF08531">
    <property type="entry name" value="Bac_rhamnosid_N"/>
    <property type="match status" value="1"/>
</dbReference>
<evidence type="ECO:0000256" key="1">
    <source>
        <dbReference type="ARBA" id="ARBA00001445"/>
    </source>
</evidence>
<dbReference type="InterPro" id="IPR035398">
    <property type="entry name" value="Bac_rhamnosid_C"/>
</dbReference>
<evidence type="ECO:0000256" key="2">
    <source>
        <dbReference type="ARBA" id="ARBA00012652"/>
    </source>
</evidence>
<dbReference type="SUPFAM" id="SSF48208">
    <property type="entry name" value="Six-hairpin glycosidases"/>
    <property type="match status" value="1"/>
</dbReference>
<dbReference type="Gene3D" id="2.60.120.260">
    <property type="entry name" value="Galactose-binding domain-like"/>
    <property type="match status" value="2"/>
</dbReference>
<evidence type="ECO:0000256" key="3">
    <source>
        <dbReference type="ARBA" id="ARBA00022801"/>
    </source>
</evidence>
<dbReference type="PROSITE" id="PS51318">
    <property type="entry name" value="TAT"/>
    <property type="match status" value="1"/>
</dbReference>
<evidence type="ECO:0000256" key="5">
    <source>
        <dbReference type="ARBA" id="ARBA00023326"/>
    </source>
</evidence>
<keyword evidence="4" id="KW-0326">Glycosidase</keyword>
<dbReference type="Gene3D" id="2.60.420.10">
    <property type="entry name" value="Maltose phosphorylase, domain 3"/>
    <property type="match status" value="1"/>
</dbReference>
<dbReference type="InterPro" id="IPR012341">
    <property type="entry name" value="6hp_glycosidase-like_sf"/>
</dbReference>
<keyword evidence="9" id="KW-1185">Reference proteome</keyword>
<dbReference type="InterPro" id="IPR035396">
    <property type="entry name" value="Bac_rhamnosid6H"/>
</dbReference>
<dbReference type="Pfam" id="PF17389">
    <property type="entry name" value="Bac_rhamnosid6H"/>
    <property type="match status" value="1"/>
</dbReference>
<organism evidence="8 9">
    <name type="scientific">Streptomyces yanii</name>
    <dbReference type="NCBI Taxonomy" id="78510"/>
    <lineage>
        <taxon>Bacteria</taxon>
        <taxon>Bacillati</taxon>
        <taxon>Actinomycetota</taxon>
        <taxon>Actinomycetes</taxon>
        <taxon>Kitasatosporales</taxon>
        <taxon>Streptomycetaceae</taxon>
        <taxon>Streptomyces</taxon>
    </lineage>
</organism>
<dbReference type="InterPro" id="IPR036116">
    <property type="entry name" value="FN3_sf"/>
</dbReference>
<dbReference type="EC" id="3.2.1.40" evidence="2"/>
<name>A0ABV5RKJ8_9ACTN</name>
<dbReference type="InterPro" id="IPR003961">
    <property type="entry name" value="FN3_dom"/>
</dbReference>
<proteinExistence type="predicted"/>
<dbReference type="Pfam" id="PF17390">
    <property type="entry name" value="Bac_rhamnosid_C"/>
    <property type="match status" value="1"/>
</dbReference>
<dbReference type="Gene3D" id="1.50.10.10">
    <property type="match status" value="1"/>
</dbReference>
<feature type="region of interest" description="Disordered" evidence="6">
    <location>
        <begin position="31"/>
        <end position="53"/>
    </location>
</feature>
<dbReference type="Gene3D" id="2.60.40.10">
    <property type="entry name" value="Immunoglobulins"/>
    <property type="match status" value="1"/>
</dbReference>
<keyword evidence="5" id="KW-0624">Polysaccharide degradation</keyword>
<protein>
    <recommendedName>
        <fullName evidence="2">alpha-L-rhamnosidase</fullName>
        <ecNumber evidence="2">3.2.1.40</ecNumber>
    </recommendedName>
</protein>
<accession>A0ABV5RKJ8</accession>
<evidence type="ECO:0000313" key="8">
    <source>
        <dbReference type="EMBL" id="MFB9577389.1"/>
    </source>
</evidence>
<dbReference type="PANTHER" id="PTHR33307:SF6">
    <property type="entry name" value="ALPHA-RHAMNOSIDASE (EUROFUNG)-RELATED"/>
    <property type="match status" value="1"/>
</dbReference>
<reference evidence="8 9" key="1">
    <citation type="submission" date="2024-09" db="EMBL/GenBank/DDBJ databases">
        <authorList>
            <person name="Sun Q."/>
            <person name="Mori K."/>
        </authorList>
    </citation>
    <scope>NUCLEOTIDE SEQUENCE [LARGE SCALE GENOMIC DNA]</scope>
    <source>
        <strain evidence="8 9">JCM 3331</strain>
    </source>
</reference>
<sequence>MTTGSPLSRRQIVGVGGALAAGMVLPLATPQPASAKGQGKDGADGSVASSKPQVLQVNSMTEPLGTQTSPRFSWQPAAALQTAYQVQVGTSAGRSDLWSSGKVKNSNSTEVVYNGKALASQSDYYWRVRTWDENGKASPWSETTLWETGLFTEKDWGEAKWIGGRAEQDHDWTDFTETVVFRGGSGPATGLILLFRAEPIGKTWGEALSWTIRKNDTAFELVMATKHYAGNTWIDDGTTEPDWGVNHYDPQSETNPTATGTRSVSIATVTLPDSVGLTSSTWDSQDHTVVISVNGLTVTTTINGVEVDTRTLQGDQIRRHGTIGFGANTSATVRSVKVKGSGARDFSADLREGANPFESGIGTVDGLTFVNKNAMLPIANPSALLRKSVVLPRGRISSARLYISGAGCFTFTVNDQSLTVDGKEPTENGSNIPRLLSDHSTYDRTVLYDTFDVTNTLGAGRENVLAAELGRGWYGVTTPCEWFWNLAPYVGAPRLRAKLVVTYEDRSPVTVTTGSSWQAADGPTLFDSVYSGEKYDARRAAELGDWRSVGYRQRNGWETATVMIPPGSCSGPAPKYHGTLPATKVPDGFTAATVRAQEAEPVLVNQTLQAKAINETSSGSGVWVVDFGQIVTGFVVADFAALSRSVEGITIRMRGANSVTGSGTAASPYVVAEENNFHDANLQTNYYTFSSASKQRWEPQFGHFGFRYLEVRNIEAVLGRGLSLPRDKALFSVNVARSGFTRTGTFTTGNALINRIQSNLEWAEQNNLVQKPTDTPSREKNGWTGDTMASSESQSLTWDVNAAFTKYLRSFPDGQISTGQLPMILPAAKGGYGYDQTPGWNATWKAVPAWDSAYFVIPWELQKYYGNSVLFEELYDHQDSLLATYEKLFTADNSYKFNAALGAYSGAESGGSNAVISLAFYIHFCDYMVEVGTLLGRNKRASYYKGLAKTLRKAFIINYWNTASGSFDQGSLSSENAMAVAFDLVPGSDLPSDDPRYLAGGKTVAENKAALAKFCADRIVNANYHIQSDMYGSRYEFNILSDYGYTDILLKAVTAATSPSYANQIAQGATSLWESWSSGSLNHHYRSLVSTWFYQSLAGIRPTSIAYETLRIRPYIPSVSVNSKVPTSTSDTDLNPASLDHVAASINTVRGEVTSNWSRRTDGRVTLKVTIPTNTSAELWVPTQGKSVEAPQRVKFLRTETAGGASYQVYTATAGTYTFNA</sequence>
<evidence type="ECO:0000256" key="6">
    <source>
        <dbReference type="SAM" id="MobiDB-lite"/>
    </source>
</evidence>
<keyword evidence="3 8" id="KW-0378">Hydrolase</keyword>